<sequence>MPTVKGTTILSSDDDLTSPLSSLSTPMTHFLGHRARSTTPIAPPLPSLSKFLFGSPGTPPPHRQSDNVLPGSSLVDSSPSRAAATAVLPTSIPPNLSPPALPPLSSDDLIISSPVVGTKEQRQAKNREKGQKQRAATLATNKVLDTATAEDTKIAVFAGILETLKSNGLTFGQLMLYVFDPIHKQASTRWDGFFKERGLATKILGFWVSKTNSQTAREEVAAWAEGYIEEVVREEAESITASKVLQTGHTAITNEYVTGFSMLGVGARIQEAGRVAMRILSAFATSPRNLKNNLPQRAAKRFTLVTSSALALLGEFSHKNNFSQRIMALYLYATGAQRQTISVMSHLGISESYQSLTHKPRILINRRRHRVEYDEAELPQRPSTPSDPGASAYNPPDAAALTVKLQALISVKVGTLRELSASMRGIAPGIASTGLFAASYDNINMMFRAAEQVMGRTDSQENGTCATIFPLWKAAADNMRIADLNASAKA</sequence>
<evidence type="ECO:0000313" key="2">
    <source>
        <dbReference type="EMBL" id="KAJ7195050.1"/>
    </source>
</evidence>
<proteinExistence type="predicted"/>
<dbReference type="EMBL" id="JARJCW010000093">
    <property type="protein sequence ID" value="KAJ7195050.1"/>
    <property type="molecule type" value="Genomic_DNA"/>
</dbReference>
<keyword evidence="3" id="KW-1185">Reference proteome</keyword>
<feature type="region of interest" description="Disordered" evidence="1">
    <location>
        <begin position="373"/>
        <end position="393"/>
    </location>
</feature>
<accession>A0AAD6Y3Q1</accession>
<evidence type="ECO:0000313" key="3">
    <source>
        <dbReference type="Proteomes" id="UP001219525"/>
    </source>
</evidence>
<feature type="region of interest" description="Disordered" evidence="1">
    <location>
        <begin position="48"/>
        <end position="77"/>
    </location>
</feature>
<organism evidence="2 3">
    <name type="scientific">Mycena pura</name>
    <dbReference type="NCBI Taxonomy" id="153505"/>
    <lineage>
        <taxon>Eukaryota</taxon>
        <taxon>Fungi</taxon>
        <taxon>Dikarya</taxon>
        <taxon>Basidiomycota</taxon>
        <taxon>Agaricomycotina</taxon>
        <taxon>Agaricomycetes</taxon>
        <taxon>Agaricomycetidae</taxon>
        <taxon>Agaricales</taxon>
        <taxon>Marasmiineae</taxon>
        <taxon>Mycenaceae</taxon>
        <taxon>Mycena</taxon>
    </lineage>
</organism>
<gene>
    <name evidence="2" type="ORF">GGX14DRAFT_404197</name>
</gene>
<comment type="caution">
    <text evidence="2">The sequence shown here is derived from an EMBL/GenBank/DDBJ whole genome shotgun (WGS) entry which is preliminary data.</text>
</comment>
<evidence type="ECO:0000256" key="1">
    <source>
        <dbReference type="SAM" id="MobiDB-lite"/>
    </source>
</evidence>
<dbReference type="Proteomes" id="UP001219525">
    <property type="component" value="Unassembled WGS sequence"/>
</dbReference>
<name>A0AAD6Y3Q1_9AGAR</name>
<reference evidence="2" key="1">
    <citation type="submission" date="2023-03" db="EMBL/GenBank/DDBJ databases">
        <title>Massive genome expansion in bonnet fungi (Mycena s.s.) driven by repeated elements and novel gene families across ecological guilds.</title>
        <authorList>
            <consortium name="Lawrence Berkeley National Laboratory"/>
            <person name="Harder C.B."/>
            <person name="Miyauchi S."/>
            <person name="Viragh M."/>
            <person name="Kuo A."/>
            <person name="Thoen E."/>
            <person name="Andreopoulos B."/>
            <person name="Lu D."/>
            <person name="Skrede I."/>
            <person name="Drula E."/>
            <person name="Henrissat B."/>
            <person name="Morin E."/>
            <person name="Kohler A."/>
            <person name="Barry K."/>
            <person name="LaButti K."/>
            <person name="Morin E."/>
            <person name="Salamov A."/>
            <person name="Lipzen A."/>
            <person name="Mereny Z."/>
            <person name="Hegedus B."/>
            <person name="Baldrian P."/>
            <person name="Stursova M."/>
            <person name="Weitz H."/>
            <person name="Taylor A."/>
            <person name="Grigoriev I.V."/>
            <person name="Nagy L.G."/>
            <person name="Martin F."/>
            <person name="Kauserud H."/>
        </authorList>
    </citation>
    <scope>NUCLEOTIDE SEQUENCE</scope>
    <source>
        <strain evidence="2">9144</strain>
    </source>
</reference>
<feature type="region of interest" description="Disordered" evidence="1">
    <location>
        <begin position="1"/>
        <end position="20"/>
    </location>
</feature>
<protein>
    <submittedName>
        <fullName evidence="2">Uncharacterized protein</fullName>
    </submittedName>
</protein>
<dbReference type="AlphaFoldDB" id="A0AAD6Y3Q1"/>